<dbReference type="Pfam" id="PF12697">
    <property type="entry name" value="Abhydrolase_6"/>
    <property type="match status" value="1"/>
</dbReference>
<keyword evidence="3" id="KW-1185">Reference proteome</keyword>
<dbReference type="RefSeq" id="WP_342300848.1">
    <property type="nucleotide sequence ID" value="NZ_JBCEVZ010000072.1"/>
</dbReference>
<evidence type="ECO:0000313" key="2">
    <source>
        <dbReference type="EMBL" id="MEL5996431.1"/>
    </source>
</evidence>
<gene>
    <name evidence="2" type="ORF">AAFH49_19610</name>
</gene>
<dbReference type="SUPFAM" id="SSF53474">
    <property type="entry name" value="alpha/beta-Hydrolases"/>
    <property type="match status" value="1"/>
</dbReference>
<dbReference type="PANTHER" id="PTHR37017:SF11">
    <property type="entry name" value="ESTERASE_LIPASE_THIOESTERASE DOMAIN-CONTAINING PROTEIN"/>
    <property type="match status" value="1"/>
</dbReference>
<dbReference type="EMBL" id="JBCEVZ010000072">
    <property type="protein sequence ID" value="MEL5996431.1"/>
    <property type="molecule type" value="Genomic_DNA"/>
</dbReference>
<dbReference type="Gene3D" id="3.40.50.1820">
    <property type="entry name" value="alpha/beta hydrolase"/>
    <property type="match status" value="1"/>
</dbReference>
<sequence length="272" mass="29528">MKTNNSMKTKILWAAPLAALALVLASFTLLKPEKKAKKTFVLVHGAWVGKYAWDKVKPLLEKDGNKVIVFDLPAHGDDQTPLGEATMDNYVKTVSAYINKEPGKVVLVGHSLAGMVITQVAESIPNKIEKLVYLSAFLPQNGQFVLGIPDPNSLFGPNLVLSADKSSATIKPEAIVPIFASDCSDDIKKMVVERHRTEPLQPFTAKAAVTEANFGRVPKYYIETLKDVGVSTNLQKQMVAANGHVVKVFTIDSGHTSFFAKPTELAGILNSL</sequence>
<feature type="domain" description="AB hydrolase-1" evidence="1">
    <location>
        <begin position="40"/>
        <end position="266"/>
    </location>
</feature>
<accession>A0ABU9M1G6</accession>
<keyword evidence="2" id="KW-0378">Hydrolase</keyword>
<organism evidence="2 3">
    <name type="scientific">Hymenobacter segetis</name>
    <dbReference type="NCBI Taxonomy" id="2025509"/>
    <lineage>
        <taxon>Bacteria</taxon>
        <taxon>Pseudomonadati</taxon>
        <taxon>Bacteroidota</taxon>
        <taxon>Cytophagia</taxon>
        <taxon>Cytophagales</taxon>
        <taxon>Hymenobacteraceae</taxon>
        <taxon>Hymenobacter</taxon>
    </lineage>
</organism>
<proteinExistence type="predicted"/>
<reference evidence="2 3" key="1">
    <citation type="journal article" date="2018" name="Arch. Microbiol.">
        <title>Hymenobacter segetis sp. nov., isolated from soil.</title>
        <authorList>
            <person name="Ten L.N."/>
            <person name="Lim S.J."/>
            <person name="Kim B.O."/>
            <person name="Kang I.K."/>
            <person name="Jung H.Y."/>
        </authorList>
    </citation>
    <scope>NUCLEOTIDE SEQUENCE [LARGE SCALE GENOMIC DNA]</scope>
    <source>
        <strain evidence="2 3">S7-3-11</strain>
    </source>
</reference>
<dbReference type="PANTHER" id="PTHR37017">
    <property type="entry name" value="AB HYDROLASE-1 DOMAIN-CONTAINING PROTEIN-RELATED"/>
    <property type="match status" value="1"/>
</dbReference>
<dbReference type="InterPro" id="IPR000073">
    <property type="entry name" value="AB_hydrolase_1"/>
</dbReference>
<name>A0ABU9M1G6_9BACT</name>
<dbReference type="Proteomes" id="UP001479606">
    <property type="component" value="Unassembled WGS sequence"/>
</dbReference>
<protein>
    <submittedName>
        <fullName evidence="2">Alpha/beta fold hydrolase</fullName>
    </submittedName>
</protein>
<dbReference type="InterPro" id="IPR052897">
    <property type="entry name" value="Sec-Metab_Biosynth_Hydrolase"/>
</dbReference>
<evidence type="ECO:0000259" key="1">
    <source>
        <dbReference type="Pfam" id="PF12697"/>
    </source>
</evidence>
<evidence type="ECO:0000313" key="3">
    <source>
        <dbReference type="Proteomes" id="UP001479606"/>
    </source>
</evidence>
<dbReference type="GO" id="GO:0016787">
    <property type="term" value="F:hydrolase activity"/>
    <property type="evidence" value="ECO:0007669"/>
    <property type="project" value="UniProtKB-KW"/>
</dbReference>
<comment type="caution">
    <text evidence="2">The sequence shown here is derived from an EMBL/GenBank/DDBJ whole genome shotgun (WGS) entry which is preliminary data.</text>
</comment>
<dbReference type="InterPro" id="IPR029058">
    <property type="entry name" value="AB_hydrolase_fold"/>
</dbReference>